<keyword evidence="8" id="KW-1185">Reference proteome</keyword>
<dbReference type="GO" id="GO:0006261">
    <property type="term" value="P:DNA-templated DNA replication"/>
    <property type="evidence" value="ECO:0007669"/>
    <property type="project" value="InterPro"/>
</dbReference>
<reference evidence="6 8" key="1">
    <citation type="submission" date="2020-08" db="EMBL/GenBank/DDBJ databases">
        <title>Sequencing the genomes of 1000 actinobacteria strains.</title>
        <authorList>
            <person name="Klenk H.-P."/>
        </authorList>
    </citation>
    <scope>NUCLEOTIDE SEQUENCE [LARGE SCALE GENOMIC DNA]</scope>
    <source>
        <strain evidence="6 8">DSM 27099</strain>
    </source>
</reference>
<keyword evidence="6" id="KW-0808">Transferase</keyword>
<dbReference type="Proteomes" id="UP000529310">
    <property type="component" value="Unassembled WGS sequence"/>
</dbReference>
<dbReference type="Pfam" id="PF00476">
    <property type="entry name" value="DNA_pol_A"/>
    <property type="match status" value="1"/>
</dbReference>
<comment type="caution">
    <text evidence="6">The sequence shown here is derived from an EMBL/GenBank/DDBJ whole genome shotgun (WGS) entry which is preliminary data.</text>
</comment>
<evidence type="ECO:0000256" key="3">
    <source>
        <dbReference type="ARBA" id="ARBA00049244"/>
    </source>
</evidence>
<evidence type="ECO:0000313" key="8">
    <source>
        <dbReference type="Proteomes" id="UP000529310"/>
    </source>
</evidence>
<dbReference type="GO" id="GO:0003677">
    <property type="term" value="F:DNA binding"/>
    <property type="evidence" value="ECO:0007669"/>
    <property type="project" value="InterPro"/>
</dbReference>
<evidence type="ECO:0000313" key="6">
    <source>
        <dbReference type="EMBL" id="MBB2974464.1"/>
    </source>
</evidence>
<proteinExistence type="predicted"/>
<feature type="region of interest" description="Disordered" evidence="4">
    <location>
        <begin position="434"/>
        <end position="459"/>
    </location>
</feature>
<evidence type="ECO:0000256" key="1">
    <source>
        <dbReference type="ARBA" id="ARBA00012417"/>
    </source>
</evidence>
<dbReference type="SUPFAM" id="SSF56672">
    <property type="entry name" value="DNA/RNA polymerases"/>
    <property type="match status" value="1"/>
</dbReference>
<keyword evidence="2" id="KW-0235">DNA replication</keyword>
<dbReference type="AlphaFoldDB" id="A0A7W4V0V6"/>
<dbReference type="EMBL" id="JACHWQ010000001">
    <property type="protein sequence ID" value="MBB2974464.1"/>
    <property type="molecule type" value="Genomic_DNA"/>
</dbReference>
<dbReference type="GO" id="GO:0003887">
    <property type="term" value="F:DNA-directed DNA polymerase activity"/>
    <property type="evidence" value="ECO:0007669"/>
    <property type="project" value="UniProtKB-EC"/>
</dbReference>
<dbReference type="RefSeq" id="WP_165142953.1">
    <property type="nucleotide sequence ID" value="NZ_CP049255.1"/>
</dbReference>
<feature type="domain" description="DNA-directed DNA polymerase family A palm" evidence="5">
    <location>
        <begin position="311"/>
        <end position="532"/>
    </location>
</feature>
<dbReference type="InterPro" id="IPR001098">
    <property type="entry name" value="DNA-dir_DNA_pol_A_palm_dom"/>
</dbReference>
<feature type="compositionally biased region" description="Low complexity" evidence="4">
    <location>
        <begin position="442"/>
        <end position="456"/>
    </location>
</feature>
<dbReference type="PANTHER" id="PTHR10133">
    <property type="entry name" value="DNA POLYMERASE I"/>
    <property type="match status" value="1"/>
</dbReference>
<comment type="catalytic activity">
    <reaction evidence="3">
        <text>DNA(n) + a 2'-deoxyribonucleoside 5'-triphosphate = DNA(n+1) + diphosphate</text>
        <dbReference type="Rhea" id="RHEA:22508"/>
        <dbReference type="Rhea" id="RHEA-COMP:17339"/>
        <dbReference type="Rhea" id="RHEA-COMP:17340"/>
        <dbReference type="ChEBI" id="CHEBI:33019"/>
        <dbReference type="ChEBI" id="CHEBI:61560"/>
        <dbReference type="ChEBI" id="CHEBI:173112"/>
        <dbReference type="EC" id="2.7.7.7"/>
    </reaction>
</comment>
<dbReference type="InterPro" id="IPR002298">
    <property type="entry name" value="DNA_polymerase_A"/>
</dbReference>
<dbReference type="Gene3D" id="1.10.150.20">
    <property type="entry name" value="5' to 3' exonuclease, C-terminal subdomain"/>
    <property type="match status" value="1"/>
</dbReference>
<evidence type="ECO:0000313" key="7">
    <source>
        <dbReference type="EMBL" id="MBB2976953.1"/>
    </source>
</evidence>
<dbReference type="CDD" id="cd06444">
    <property type="entry name" value="DNA_pol_A"/>
    <property type="match status" value="1"/>
</dbReference>
<evidence type="ECO:0000256" key="2">
    <source>
        <dbReference type="ARBA" id="ARBA00022705"/>
    </source>
</evidence>
<sequence>MATAEQSPWVILARNSEGAIVSLSTNTDAARTGTEIVTDLAAYVAEPARSRTRWVWNDTRNWYPELLGAGARVDRCQDLRLSHAILRQSALVRDDHGLRAQAAWENDPTLQIARGEALFALDHDDVSALPSTPDEVFAEFARQYAAVAGSRDSHRLRLLIAAESAGALVAAELHEAGVPWDANAHRELLHDVLGARGAGGIPQKLAQAADVVREILDAPDLRVDSPAHLLKALHRAGVMVPSTSRWVLGAMEHPSIAPILHYKKLSRLHTANGEAWLSEWVHDGRYRPTYLPGGVVTGRWAATGGGALQIPRSLRGAVRADPGWTFIVADVAQLEPRALAAIAGDNKLATAARGRDLYSGIVESGTLPTRADAKVAMLGAMYGATTGDSGRLVPTLRKAYPKAMKYVDDAAQEGERGGVVSTWLGRSCEVPSGRWREEQAEASDPAASAAAQSAARGRARERGRFTRNFVVQGTAAEWALCWMAQLRTKLAAFSPIPETAQRAESSGPTMSRRPHLAFFLHDEIIVHTPLDQAEAAADAVRSAAAEATSILFGSFPIDFPLDLRIAMSAAKD</sequence>
<accession>A0A7W4V0V6</accession>
<evidence type="ECO:0000259" key="5">
    <source>
        <dbReference type="SMART" id="SM00482"/>
    </source>
</evidence>
<dbReference type="InterPro" id="IPR043502">
    <property type="entry name" value="DNA/RNA_pol_sf"/>
</dbReference>
<dbReference type="NCBIfam" id="NF011538">
    <property type="entry name" value="PRK14975.1-1"/>
    <property type="match status" value="1"/>
</dbReference>
<dbReference type="EMBL" id="JACHWQ010000010">
    <property type="protein sequence ID" value="MBB2976953.1"/>
    <property type="molecule type" value="Genomic_DNA"/>
</dbReference>
<name>A0A7W4V0V6_9MICO</name>
<organism evidence="6 8">
    <name type="scientific">Microbacterium endophyticum</name>
    <dbReference type="NCBI Taxonomy" id="1526412"/>
    <lineage>
        <taxon>Bacteria</taxon>
        <taxon>Bacillati</taxon>
        <taxon>Actinomycetota</taxon>
        <taxon>Actinomycetes</taxon>
        <taxon>Micrococcales</taxon>
        <taxon>Microbacteriaceae</taxon>
        <taxon>Microbacterium</taxon>
    </lineage>
</organism>
<gene>
    <name evidence="6" type="ORF">FHX49_000005</name>
    <name evidence="7" type="ORF">FHX49_002545</name>
</gene>
<protein>
    <recommendedName>
        <fullName evidence="1">DNA-directed DNA polymerase</fullName>
        <ecNumber evidence="1">2.7.7.7</ecNumber>
    </recommendedName>
</protein>
<dbReference type="GO" id="GO:0006302">
    <property type="term" value="P:double-strand break repair"/>
    <property type="evidence" value="ECO:0007669"/>
    <property type="project" value="TreeGrafter"/>
</dbReference>
<evidence type="ECO:0000256" key="4">
    <source>
        <dbReference type="SAM" id="MobiDB-lite"/>
    </source>
</evidence>
<dbReference type="SMART" id="SM00482">
    <property type="entry name" value="POLAc"/>
    <property type="match status" value="1"/>
</dbReference>
<dbReference type="EC" id="2.7.7.7" evidence="1"/>
<dbReference type="Gene3D" id="3.30.70.370">
    <property type="match status" value="1"/>
</dbReference>
<dbReference type="PANTHER" id="PTHR10133:SF27">
    <property type="entry name" value="DNA POLYMERASE NU"/>
    <property type="match status" value="1"/>
</dbReference>
<keyword evidence="6" id="KW-0548">Nucleotidyltransferase</keyword>